<evidence type="ECO:0000313" key="3">
    <source>
        <dbReference type="Proteomes" id="UP000622317"/>
    </source>
</evidence>
<name>A0A927F5G1_9BACT</name>
<protein>
    <submittedName>
        <fullName evidence="2">Uncharacterized protein</fullName>
    </submittedName>
</protein>
<sequence>MKKSILLCMGILPLWLNAAPPSPEDLVVSFDTVVIPQEKLAFKKDWNVERPDLSEFEVEFYRFMSNELGQRFALVTFTNSKSGLRSIDERDVVGVLANGRRLYPIRLEGETQIGSRGSLLLHFGQHQFPLVGLETRTD</sequence>
<feature type="signal peptide" evidence="1">
    <location>
        <begin position="1"/>
        <end position="18"/>
    </location>
</feature>
<dbReference type="RefSeq" id="WP_191615930.1">
    <property type="nucleotide sequence ID" value="NZ_JACYFG010000006.1"/>
</dbReference>
<gene>
    <name evidence="2" type="ORF">IEN85_04815</name>
</gene>
<keyword evidence="3" id="KW-1185">Reference proteome</keyword>
<organism evidence="2 3">
    <name type="scientific">Pelagicoccus enzymogenes</name>
    <dbReference type="NCBI Taxonomy" id="2773457"/>
    <lineage>
        <taxon>Bacteria</taxon>
        <taxon>Pseudomonadati</taxon>
        <taxon>Verrucomicrobiota</taxon>
        <taxon>Opitutia</taxon>
        <taxon>Puniceicoccales</taxon>
        <taxon>Pelagicoccaceae</taxon>
        <taxon>Pelagicoccus</taxon>
    </lineage>
</organism>
<dbReference type="AlphaFoldDB" id="A0A927F5G1"/>
<dbReference type="EMBL" id="JACYFG010000006">
    <property type="protein sequence ID" value="MBD5778802.1"/>
    <property type="molecule type" value="Genomic_DNA"/>
</dbReference>
<reference evidence="2" key="1">
    <citation type="submission" date="2020-09" db="EMBL/GenBank/DDBJ databases">
        <title>Pelagicoccus enzymogenes sp. nov. with an EPS production, isolated from marine sediment.</title>
        <authorList>
            <person name="Feng X."/>
        </authorList>
    </citation>
    <scope>NUCLEOTIDE SEQUENCE</scope>
    <source>
        <strain evidence="2">NFK12</strain>
    </source>
</reference>
<proteinExistence type="predicted"/>
<keyword evidence="1" id="KW-0732">Signal</keyword>
<evidence type="ECO:0000256" key="1">
    <source>
        <dbReference type="SAM" id="SignalP"/>
    </source>
</evidence>
<evidence type="ECO:0000313" key="2">
    <source>
        <dbReference type="EMBL" id="MBD5778802.1"/>
    </source>
</evidence>
<dbReference type="Proteomes" id="UP000622317">
    <property type="component" value="Unassembled WGS sequence"/>
</dbReference>
<feature type="chain" id="PRO_5037657269" evidence="1">
    <location>
        <begin position="19"/>
        <end position="138"/>
    </location>
</feature>
<comment type="caution">
    <text evidence="2">The sequence shown here is derived from an EMBL/GenBank/DDBJ whole genome shotgun (WGS) entry which is preliminary data.</text>
</comment>
<accession>A0A927F5G1</accession>